<keyword evidence="2 5" id="KW-0812">Transmembrane</keyword>
<evidence type="ECO:0000256" key="3">
    <source>
        <dbReference type="ARBA" id="ARBA00022989"/>
    </source>
</evidence>
<keyword evidence="7" id="KW-1185">Reference proteome</keyword>
<keyword evidence="6" id="KW-0489">Methyltransferase</keyword>
<dbReference type="STRING" id="1245526.SAMN05216580_1642"/>
<reference evidence="7" key="1">
    <citation type="submission" date="2016-10" db="EMBL/GenBank/DDBJ databases">
        <authorList>
            <person name="Varghese N."/>
            <person name="Submissions S."/>
        </authorList>
    </citation>
    <scope>NUCLEOTIDE SEQUENCE [LARGE SCALE GENOMIC DNA]</scope>
    <source>
        <strain evidence="7">CCTCC 2012022</strain>
    </source>
</reference>
<feature type="transmembrane region" description="Helical" evidence="5">
    <location>
        <begin position="134"/>
        <end position="152"/>
    </location>
</feature>
<feature type="transmembrane region" description="Helical" evidence="5">
    <location>
        <begin position="59"/>
        <end position="79"/>
    </location>
</feature>
<dbReference type="GO" id="GO:0032259">
    <property type="term" value="P:methylation"/>
    <property type="evidence" value="ECO:0007669"/>
    <property type="project" value="UniProtKB-KW"/>
</dbReference>
<comment type="subcellular location">
    <subcellularLocation>
        <location evidence="1">Endomembrane system</location>
        <topology evidence="1">Multi-pass membrane protein</topology>
    </subcellularLocation>
</comment>
<evidence type="ECO:0000256" key="1">
    <source>
        <dbReference type="ARBA" id="ARBA00004127"/>
    </source>
</evidence>
<dbReference type="AlphaFoldDB" id="A0A1H2G807"/>
<evidence type="ECO:0000313" key="7">
    <source>
        <dbReference type="Proteomes" id="UP000243063"/>
    </source>
</evidence>
<feature type="transmembrane region" description="Helical" evidence="5">
    <location>
        <begin position="111"/>
        <end position="128"/>
    </location>
</feature>
<dbReference type="GO" id="GO:0012505">
    <property type="term" value="C:endomembrane system"/>
    <property type="evidence" value="ECO:0007669"/>
    <property type="project" value="UniProtKB-SubCell"/>
</dbReference>
<keyword evidence="3 5" id="KW-1133">Transmembrane helix</keyword>
<dbReference type="OrthoDB" id="9811969at2"/>
<keyword evidence="4 5" id="KW-0472">Membrane</keyword>
<dbReference type="GO" id="GO:0008168">
    <property type="term" value="F:methyltransferase activity"/>
    <property type="evidence" value="ECO:0007669"/>
    <property type="project" value="UniProtKB-KW"/>
</dbReference>
<accession>A0A1H2G807</accession>
<evidence type="ECO:0000313" key="6">
    <source>
        <dbReference type="EMBL" id="SDU15724.1"/>
    </source>
</evidence>
<organism evidence="6 7">
    <name type="scientific">Geopseudomonas guangdongensis</name>
    <dbReference type="NCBI Taxonomy" id="1245526"/>
    <lineage>
        <taxon>Bacteria</taxon>
        <taxon>Pseudomonadati</taxon>
        <taxon>Pseudomonadota</taxon>
        <taxon>Gammaproteobacteria</taxon>
        <taxon>Pseudomonadales</taxon>
        <taxon>Pseudomonadaceae</taxon>
        <taxon>Geopseudomonas</taxon>
    </lineage>
</organism>
<name>A0A1H2G807_9GAMM</name>
<protein>
    <submittedName>
        <fullName evidence="6">Protein-S-isoprenylcysteine O-methyltransferase Ste14</fullName>
    </submittedName>
</protein>
<keyword evidence="6" id="KW-0808">Transferase</keyword>
<evidence type="ECO:0000256" key="5">
    <source>
        <dbReference type="SAM" id="Phobius"/>
    </source>
</evidence>
<dbReference type="RefSeq" id="WP_090213512.1">
    <property type="nucleotide sequence ID" value="NZ_LT629780.1"/>
</dbReference>
<gene>
    <name evidence="6" type="ORF">SAMN05216580_1642</name>
</gene>
<dbReference type="Proteomes" id="UP000243063">
    <property type="component" value="Chromosome I"/>
</dbReference>
<dbReference type="EMBL" id="LT629780">
    <property type="protein sequence ID" value="SDU15724.1"/>
    <property type="molecule type" value="Genomic_DNA"/>
</dbReference>
<evidence type="ECO:0000256" key="4">
    <source>
        <dbReference type="ARBA" id="ARBA00023136"/>
    </source>
</evidence>
<dbReference type="Gene3D" id="1.20.120.1630">
    <property type="match status" value="1"/>
</dbReference>
<sequence length="181" mass="20624">MQILIFVLGSLGLAWLSRAVLLRPRSHGFYRFFAWEAILGLLVLNGPVWFVDRYAPHQLLSWVLLFVSIGVLVAGLHLLRRVGRPDTQRGEEGLFAFEQTSTLVTVGIFRYIRHPLYASLLLLAWGIFFKQPGLLGALCALLASGALWLTALKDEQECLAHFGEDYRQYMQFSKRFIPFLL</sequence>
<dbReference type="InterPro" id="IPR007318">
    <property type="entry name" value="Phopholipid_MeTrfase"/>
</dbReference>
<proteinExistence type="predicted"/>
<dbReference type="Pfam" id="PF04191">
    <property type="entry name" value="PEMT"/>
    <property type="match status" value="1"/>
</dbReference>
<evidence type="ECO:0000256" key="2">
    <source>
        <dbReference type="ARBA" id="ARBA00022692"/>
    </source>
</evidence>